<dbReference type="Proteomes" id="UP001139333">
    <property type="component" value="Unassembled WGS sequence"/>
</dbReference>
<dbReference type="AlphaFoldDB" id="A0A9X2CJL2"/>
<evidence type="ECO:0000313" key="2">
    <source>
        <dbReference type="EMBL" id="MCL1142126.1"/>
    </source>
</evidence>
<dbReference type="InterPro" id="IPR015867">
    <property type="entry name" value="N-reg_PII/ATP_PRibTrfase_C"/>
</dbReference>
<dbReference type="Pfam" id="PF03091">
    <property type="entry name" value="CutA1"/>
    <property type="match status" value="1"/>
</dbReference>
<accession>A0A9X2CJL2</accession>
<gene>
    <name evidence="2" type="ORF">L2672_05395</name>
</gene>
<evidence type="ECO:0000256" key="1">
    <source>
        <dbReference type="ARBA" id="ARBA00010169"/>
    </source>
</evidence>
<organism evidence="2 3">
    <name type="scientific">Shewanella gaetbuli</name>
    <dbReference type="NCBI Taxonomy" id="220752"/>
    <lineage>
        <taxon>Bacteria</taxon>
        <taxon>Pseudomonadati</taxon>
        <taxon>Pseudomonadota</taxon>
        <taxon>Gammaproteobacteria</taxon>
        <taxon>Alteromonadales</taxon>
        <taxon>Shewanellaceae</taxon>
        <taxon>Shewanella</taxon>
    </lineage>
</organism>
<keyword evidence="3" id="KW-1185">Reference proteome</keyword>
<name>A0A9X2CJL2_9GAMM</name>
<protein>
    <submittedName>
        <fullName evidence="2">Divalent-cation tolerance protein CutA</fullName>
    </submittedName>
</protein>
<comment type="caution">
    <text evidence="2">The sequence shown here is derived from an EMBL/GenBank/DDBJ whole genome shotgun (WGS) entry which is preliminary data.</text>
</comment>
<dbReference type="InterPro" id="IPR004323">
    <property type="entry name" value="Ion_tolerance_CutA"/>
</dbReference>
<dbReference type="EMBL" id="JAKIKP010000003">
    <property type="protein sequence ID" value="MCL1142126.1"/>
    <property type="molecule type" value="Genomic_DNA"/>
</dbReference>
<proteinExistence type="inferred from homology"/>
<dbReference type="PANTHER" id="PTHR23419:SF8">
    <property type="entry name" value="FI09726P"/>
    <property type="match status" value="1"/>
</dbReference>
<dbReference type="GO" id="GO:0010038">
    <property type="term" value="P:response to metal ion"/>
    <property type="evidence" value="ECO:0007669"/>
    <property type="project" value="InterPro"/>
</dbReference>
<dbReference type="RefSeq" id="WP_248994811.1">
    <property type="nucleotide sequence ID" value="NZ_JAKIKP010000003.1"/>
</dbReference>
<dbReference type="Gene3D" id="3.30.70.120">
    <property type="match status" value="1"/>
</dbReference>
<dbReference type="SUPFAM" id="SSF54913">
    <property type="entry name" value="GlnB-like"/>
    <property type="match status" value="1"/>
</dbReference>
<dbReference type="PANTHER" id="PTHR23419">
    <property type="entry name" value="DIVALENT CATION TOLERANCE CUTA-RELATED"/>
    <property type="match status" value="1"/>
</dbReference>
<dbReference type="InterPro" id="IPR011322">
    <property type="entry name" value="N-reg_PII-like_a/b"/>
</dbReference>
<evidence type="ECO:0000313" key="3">
    <source>
        <dbReference type="Proteomes" id="UP001139333"/>
    </source>
</evidence>
<dbReference type="GO" id="GO:0005507">
    <property type="term" value="F:copper ion binding"/>
    <property type="evidence" value="ECO:0007669"/>
    <property type="project" value="TreeGrafter"/>
</dbReference>
<comment type="similarity">
    <text evidence="1">Belongs to the CutA family.</text>
</comment>
<sequence length="107" mass="11925">MTPDFLLILSSCPDAASANIIAKQLVEHKLAACVQVSAEITSTYIWEDEVCQSTEVQLQIKCLACQYHAIEQLLIQLHPYEVPELIATPITHGLAPYLTWIKETTQS</sequence>
<reference evidence="2" key="1">
    <citation type="submission" date="2022-01" db="EMBL/GenBank/DDBJ databases">
        <title>Whole genome-based taxonomy of the Shewanellaceae.</title>
        <authorList>
            <person name="Martin-Rodriguez A.J."/>
        </authorList>
    </citation>
    <scope>NUCLEOTIDE SEQUENCE</scope>
    <source>
        <strain evidence="2">DSM 16422</strain>
    </source>
</reference>